<dbReference type="Proteomes" id="UP000316416">
    <property type="component" value="Chromosome"/>
</dbReference>
<sequence>MKRTIGLIFCLLIIMSGIAYHYLSPQVFVKNLSDRSFYQAIFNLPSSQIIFEPVKAKSRHTIYFSPQEKTGLVTYQLVSINGAQVAQGHIEYHFDDDNFSQLGTKLSFIIDKQYRVSFTNN</sequence>
<evidence type="ECO:0000313" key="1">
    <source>
        <dbReference type="EMBL" id="QPG59299.1"/>
    </source>
</evidence>
<organism evidence="1 2">
    <name type="scientific">Shewanella eurypsychrophilus</name>
    <dbReference type="NCBI Taxonomy" id="2593656"/>
    <lineage>
        <taxon>Bacteria</taxon>
        <taxon>Pseudomonadati</taxon>
        <taxon>Pseudomonadota</taxon>
        <taxon>Gammaproteobacteria</taxon>
        <taxon>Alteromonadales</taxon>
        <taxon>Shewanellaceae</taxon>
        <taxon>Shewanella</taxon>
    </lineage>
</organism>
<reference evidence="1" key="1">
    <citation type="submission" date="2021-07" db="EMBL/GenBank/DDBJ databases">
        <title>Shewanella sp. YLB-07 whole genome sequence.</title>
        <authorList>
            <person name="Yu L."/>
        </authorList>
    </citation>
    <scope>NUCLEOTIDE SEQUENCE</scope>
    <source>
        <strain evidence="1">YLB-08</strain>
    </source>
</reference>
<dbReference type="RefSeq" id="WP_142871612.1">
    <property type="nucleotide sequence ID" value="NZ_CP045503.2"/>
</dbReference>
<name>A0ABX6VBM1_9GAMM</name>
<gene>
    <name evidence="1" type="ORF">FM038_019355</name>
</gene>
<accession>A0ABX6VBM1</accession>
<evidence type="ECO:0000313" key="2">
    <source>
        <dbReference type="Proteomes" id="UP000316416"/>
    </source>
</evidence>
<dbReference type="EMBL" id="CP045503">
    <property type="protein sequence ID" value="QPG59299.1"/>
    <property type="molecule type" value="Genomic_DNA"/>
</dbReference>
<proteinExistence type="predicted"/>
<keyword evidence="2" id="KW-1185">Reference proteome</keyword>
<protein>
    <submittedName>
        <fullName evidence="1">Uncharacterized protein</fullName>
    </submittedName>
</protein>